<dbReference type="GO" id="GO:0016020">
    <property type="term" value="C:membrane"/>
    <property type="evidence" value="ECO:0007669"/>
    <property type="project" value="UniProtKB-SubCell"/>
</dbReference>
<feature type="transmembrane region" description="Helical" evidence="5">
    <location>
        <begin position="87"/>
        <end position="110"/>
    </location>
</feature>
<keyword evidence="4 5" id="KW-0472">Membrane</keyword>
<evidence type="ECO:0000313" key="7">
    <source>
        <dbReference type="EMBL" id="AIL62124.1"/>
    </source>
</evidence>
<dbReference type="PROSITE" id="PS50850">
    <property type="entry name" value="MFS"/>
    <property type="match status" value="1"/>
</dbReference>
<name>A0A077FE07_9PSED</name>
<dbReference type="HOGENOM" id="CLU_001265_10_11_6"/>
<feature type="domain" description="Major facilitator superfamily (MFS) profile" evidence="6">
    <location>
        <begin position="21"/>
        <end position="406"/>
    </location>
</feature>
<evidence type="ECO:0000256" key="5">
    <source>
        <dbReference type="SAM" id="Phobius"/>
    </source>
</evidence>
<evidence type="ECO:0000256" key="4">
    <source>
        <dbReference type="ARBA" id="ARBA00023136"/>
    </source>
</evidence>
<dbReference type="InterPro" id="IPR001958">
    <property type="entry name" value="Tet-R_TetA/multi-R_MdtG-like"/>
</dbReference>
<dbReference type="GO" id="GO:0022857">
    <property type="term" value="F:transmembrane transporter activity"/>
    <property type="evidence" value="ECO:0007669"/>
    <property type="project" value="InterPro"/>
</dbReference>
<dbReference type="InterPro" id="IPR036259">
    <property type="entry name" value="MFS_trans_sf"/>
</dbReference>
<organism evidence="7 8">
    <name type="scientific">Pseudomonas alkylphenolica</name>
    <dbReference type="NCBI Taxonomy" id="237609"/>
    <lineage>
        <taxon>Bacteria</taxon>
        <taxon>Pseudomonadati</taxon>
        <taxon>Pseudomonadota</taxon>
        <taxon>Gammaproteobacteria</taxon>
        <taxon>Pseudomonadales</taxon>
        <taxon>Pseudomonadaceae</taxon>
        <taxon>Pseudomonas</taxon>
    </lineage>
</organism>
<dbReference type="PRINTS" id="PR01035">
    <property type="entry name" value="TCRTETA"/>
</dbReference>
<evidence type="ECO:0000259" key="6">
    <source>
        <dbReference type="PROSITE" id="PS50850"/>
    </source>
</evidence>
<evidence type="ECO:0000256" key="1">
    <source>
        <dbReference type="ARBA" id="ARBA00004141"/>
    </source>
</evidence>
<dbReference type="AlphaFoldDB" id="A0A077FE07"/>
<feature type="transmembrane region" description="Helical" evidence="5">
    <location>
        <begin position="354"/>
        <end position="376"/>
    </location>
</feature>
<dbReference type="Pfam" id="PF07690">
    <property type="entry name" value="MFS_1"/>
    <property type="match status" value="1"/>
</dbReference>
<dbReference type="PANTHER" id="PTHR23546:SF1">
    <property type="entry name" value="MEMBRANE PROTEIN"/>
    <property type="match status" value="1"/>
</dbReference>
<feature type="transmembrane region" description="Helical" evidence="5">
    <location>
        <begin position="116"/>
        <end position="146"/>
    </location>
</feature>
<gene>
    <name evidence="7" type="ORF">PSAKL28_29340</name>
</gene>
<sequence length="409" mass="42719">MNSAQDPARPAPLAATQSSFDLRPLLFANMACTMAMMAFVSLIGPIARTLGLATWQAGAAVTVAGVIWMLLARPWGQASDRLGRRRVLLLGTAGFTLAYWALCLFIDTALNLLPGATLAFIGLMLGRGLIGAFYAALPVGGAALIADNIPPQHRARTLASLGAANAIGLVLGPALAALLARHSLSLPFYAMALLPMLAFVVLLRKLKRQELHLKQPPRPVRLADPRLRRPLLVAFVAMLSVSVAQITVGFFALDRLGMNPADAAQAAGIALTMVGVALILAQLLVRALQWPPLRMIRVGASLSALGFAAAAFATSAEMLWASFFVSACGMGWVFPAFSALAANAMDASEQGATAGSIGAAQGLGVVIGPLAGTLIYAVDPRLPYLIVAALLLLVGLWPHPRQSSVQAGR</sequence>
<proteinExistence type="predicted"/>
<dbReference type="PANTHER" id="PTHR23546">
    <property type="entry name" value="TRANSPORT PROTEIN"/>
    <property type="match status" value="1"/>
</dbReference>
<protein>
    <submittedName>
        <fullName evidence="7">Major facilitator family transporter</fullName>
    </submittedName>
</protein>
<keyword evidence="2 5" id="KW-0812">Transmembrane</keyword>
<dbReference type="InterPro" id="IPR011701">
    <property type="entry name" value="MFS"/>
</dbReference>
<comment type="subcellular location">
    <subcellularLocation>
        <location evidence="1">Membrane</location>
        <topology evidence="1">Multi-pass membrane protein</topology>
    </subcellularLocation>
</comment>
<dbReference type="EMBL" id="CP009048">
    <property type="protein sequence ID" value="AIL62124.1"/>
    <property type="molecule type" value="Genomic_DNA"/>
</dbReference>
<dbReference type="InterPro" id="IPR020846">
    <property type="entry name" value="MFS_dom"/>
</dbReference>
<dbReference type="eggNOG" id="COG2814">
    <property type="taxonomic scope" value="Bacteria"/>
</dbReference>
<feature type="transmembrane region" description="Helical" evidence="5">
    <location>
        <begin position="265"/>
        <end position="284"/>
    </location>
</feature>
<dbReference type="OrthoDB" id="65739at2"/>
<evidence type="ECO:0000256" key="3">
    <source>
        <dbReference type="ARBA" id="ARBA00022989"/>
    </source>
</evidence>
<evidence type="ECO:0000256" key="2">
    <source>
        <dbReference type="ARBA" id="ARBA00022692"/>
    </source>
</evidence>
<accession>A0A077FE07</accession>
<dbReference type="Proteomes" id="UP000028931">
    <property type="component" value="Chromosome"/>
</dbReference>
<dbReference type="Gene3D" id="1.20.1250.20">
    <property type="entry name" value="MFS general substrate transporter like domains"/>
    <property type="match status" value="1"/>
</dbReference>
<feature type="transmembrane region" description="Helical" evidence="5">
    <location>
        <begin position="319"/>
        <end position="342"/>
    </location>
</feature>
<evidence type="ECO:0000313" key="8">
    <source>
        <dbReference type="Proteomes" id="UP000028931"/>
    </source>
</evidence>
<feature type="transmembrane region" description="Helical" evidence="5">
    <location>
        <begin position="296"/>
        <end position="313"/>
    </location>
</feature>
<feature type="transmembrane region" description="Helical" evidence="5">
    <location>
        <begin position="53"/>
        <end position="75"/>
    </location>
</feature>
<feature type="transmembrane region" description="Helical" evidence="5">
    <location>
        <begin position="158"/>
        <end position="180"/>
    </location>
</feature>
<feature type="transmembrane region" description="Helical" evidence="5">
    <location>
        <begin position="382"/>
        <end position="399"/>
    </location>
</feature>
<reference evidence="7 8" key="1">
    <citation type="submission" date="2014-07" db="EMBL/GenBank/DDBJ databases">
        <authorList>
            <person name="Lee K."/>
            <person name="Lim J.Y."/>
            <person name="Hwang I."/>
        </authorList>
    </citation>
    <scope>NUCLEOTIDE SEQUENCE [LARGE SCALE GENOMIC DNA]</scope>
    <source>
        <strain evidence="7 8">KL28</strain>
    </source>
</reference>
<feature type="transmembrane region" description="Helical" evidence="5">
    <location>
        <begin position="231"/>
        <end position="253"/>
    </location>
</feature>
<dbReference type="RefSeq" id="WP_038611784.1">
    <property type="nucleotide sequence ID" value="NZ_CP009048.1"/>
</dbReference>
<dbReference type="KEGG" id="palk:PSAKL28_29340"/>
<dbReference type="SUPFAM" id="SSF103473">
    <property type="entry name" value="MFS general substrate transporter"/>
    <property type="match status" value="1"/>
</dbReference>
<feature type="transmembrane region" description="Helical" evidence="5">
    <location>
        <begin position="186"/>
        <end position="203"/>
    </location>
</feature>
<feature type="transmembrane region" description="Helical" evidence="5">
    <location>
        <begin position="25"/>
        <end position="47"/>
    </location>
</feature>
<keyword evidence="3 5" id="KW-1133">Transmembrane helix</keyword>